<feature type="coiled-coil region" evidence="3">
    <location>
        <begin position="408"/>
        <end position="435"/>
    </location>
</feature>
<reference evidence="6" key="2">
    <citation type="submission" date="2025-09" db="UniProtKB">
        <authorList>
            <consortium name="Ensembl"/>
        </authorList>
    </citation>
    <scope>IDENTIFICATION</scope>
</reference>
<evidence type="ECO:0000256" key="3">
    <source>
        <dbReference type="SAM" id="Coils"/>
    </source>
</evidence>
<accession>A0A8C6TET4</accession>
<dbReference type="InterPro" id="IPR006703">
    <property type="entry name" value="G_AIG1"/>
</dbReference>
<evidence type="ECO:0000256" key="4">
    <source>
        <dbReference type="SAM" id="SignalP"/>
    </source>
</evidence>
<protein>
    <recommendedName>
        <fullName evidence="5">AIG1-type G domain-containing protein</fullName>
    </recommendedName>
</protein>
<evidence type="ECO:0000259" key="5">
    <source>
        <dbReference type="Pfam" id="PF04548"/>
    </source>
</evidence>
<name>A0A8C6TET4_9GOBI</name>
<comment type="similarity">
    <text evidence="1">Belongs to the TRAFAC class TrmE-Era-EngA-EngB-Septin-like GTPase superfamily. AIG1/Toc34/Toc159-like paraseptin GTPase family. IAN subfamily.</text>
</comment>
<keyword evidence="7" id="KW-1185">Reference proteome</keyword>
<dbReference type="Ensembl" id="ENSNMLT00000022971.1">
    <property type="protein sequence ID" value="ENSNMLP00000020471.1"/>
    <property type="gene ID" value="ENSNMLG00000013359.1"/>
</dbReference>
<dbReference type="PANTHER" id="PTHR32046">
    <property type="entry name" value="G DOMAIN-CONTAINING PROTEIN"/>
    <property type="match status" value="1"/>
</dbReference>
<feature type="chain" id="PRO_5034056222" description="AIG1-type G domain-containing protein" evidence="4">
    <location>
        <begin position="22"/>
        <end position="528"/>
    </location>
</feature>
<dbReference type="Proteomes" id="UP000694523">
    <property type="component" value="Unplaced"/>
</dbReference>
<dbReference type="Pfam" id="PF04548">
    <property type="entry name" value="AIG1"/>
    <property type="match status" value="1"/>
</dbReference>
<dbReference type="SUPFAM" id="SSF52540">
    <property type="entry name" value="P-loop containing nucleoside triphosphate hydrolases"/>
    <property type="match status" value="1"/>
</dbReference>
<evidence type="ECO:0000313" key="7">
    <source>
        <dbReference type="Proteomes" id="UP000694523"/>
    </source>
</evidence>
<dbReference type="AlphaFoldDB" id="A0A8C6TET4"/>
<keyword evidence="3" id="KW-0175">Coiled coil</keyword>
<feature type="signal peptide" evidence="4">
    <location>
        <begin position="1"/>
        <end position="21"/>
    </location>
</feature>
<reference evidence="6" key="1">
    <citation type="submission" date="2025-08" db="UniProtKB">
        <authorList>
            <consortium name="Ensembl"/>
        </authorList>
    </citation>
    <scope>IDENTIFICATION</scope>
</reference>
<dbReference type="InterPro" id="IPR027417">
    <property type="entry name" value="P-loop_NTPase"/>
</dbReference>
<dbReference type="GO" id="GO:0005525">
    <property type="term" value="F:GTP binding"/>
    <property type="evidence" value="ECO:0007669"/>
    <property type="project" value="InterPro"/>
</dbReference>
<dbReference type="Gene3D" id="3.40.50.300">
    <property type="entry name" value="P-loop containing nucleotide triphosphate hydrolases"/>
    <property type="match status" value="1"/>
</dbReference>
<organism evidence="6 7">
    <name type="scientific">Neogobius melanostomus</name>
    <name type="common">round goby</name>
    <dbReference type="NCBI Taxonomy" id="47308"/>
    <lineage>
        <taxon>Eukaryota</taxon>
        <taxon>Metazoa</taxon>
        <taxon>Chordata</taxon>
        <taxon>Craniata</taxon>
        <taxon>Vertebrata</taxon>
        <taxon>Euteleostomi</taxon>
        <taxon>Actinopterygii</taxon>
        <taxon>Neopterygii</taxon>
        <taxon>Teleostei</taxon>
        <taxon>Neoteleostei</taxon>
        <taxon>Acanthomorphata</taxon>
        <taxon>Gobiaria</taxon>
        <taxon>Gobiiformes</taxon>
        <taxon>Gobioidei</taxon>
        <taxon>Gobiidae</taxon>
        <taxon>Benthophilinae</taxon>
        <taxon>Neogobiini</taxon>
        <taxon>Neogobius</taxon>
    </lineage>
</organism>
<evidence type="ECO:0000256" key="2">
    <source>
        <dbReference type="ARBA" id="ARBA00022741"/>
    </source>
</evidence>
<keyword evidence="4" id="KW-0732">Signal</keyword>
<evidence type="ECO:0000313" key="6">
    <source>
        <dbReference type="Ensembl" id="ENSNMLP00000020471.1"/>
    </source>
</evidence>
<dbReference type="PANTHER" id="PTHR32046:SF14">
    <property type="match status" value="1"/>
</dbReference>
<sequence>MITANYLPIVLLLAEVSPSWTGRVLSVFPEINISGCRRFRFGNDSPKTNRTIMVMGATGAGKSTLIDGMINSILGVQWKDDYRFKLVKEDQKETQAMSQTSEVTIDYSLTIIDTPGFGDTRGIDRDKEITEQIRNLFTSKTGVFELDAVCFVVQSALARLTPSQKYVFDSVLSIFGKDIAENIRVLAITASGVPCPEEKGVPLHFKFNNSVLFACSTSSTNEEDDEDEGFDEMFWAMGCKSMKKFFSALNQIQTKSLTLTKEVLSERKQLEILLESLQKQVRVGLSKMDEIKQTSVILQTHEAEISMNAKFEYEVTIPETNRIEKKENTFITNCQQCSFTCHDNCIFANDEEKIHCGAMRNGYCIVCPGKCIWSVHFNQKYKWEYKLVTKKQTLTDLKAKYEIATGAKNSVELIMMKLENEYEEVQVEVTVMMDESSSSLNRLKEIALKPDPLSTPDYIDMLIEGEKSDAKPGWKTRVESLNGMKEKAEYMAKVGRGEVLLEKGQRKTHKKPLSKTLWQKITAPFTNQ</sequence>
<keyword evidence="2" id="KW-0547">Nucleotide-binding</keyword>
<evidence type="ECO:0000256" key="1">
    <source>
        <dbReference type="ARBA" id="ARBA00008535"/>
    </source>
</evidence>
<proteinExistence type="inferred from homology"/>
<feature type="domain" description="AIG1-type G" evidence="5">
    <location>
        <begin position="50"/>
        <end position="186"/>
    </location>
</feature>